<dbReference type="PANTHER" id="PTHR20855">
    <property type="entry name" value="ADIPOR/PROGESTIN RECEPTOR-RELATED"/>
    <property type="match status" value="1"/>
</dbReference>
<protein>
    <submittedName>
        <fullName evidence="6">Hemolysin III</fullName>
    </submittedName>
</protein>
<dbReference type="Proteomes" id="UP001242480">
    <property type="component" value="Unassembled WGS sequence"/>
</dbReference>
<feature type="transmembrane region" description="Helical" evidence="5">
    <location>
        <begin position="171"/>
        <end position="190"/>
    </location>
</feature>
<dbReference type="RefSeq" id="WP_307266541.1">
    <property type="nucleotide sequence ID" value="NZ_JAUSVX010000001.1"/>
</dbReference>
<keyword evidence="4 5" id="KW-0472">Membrane</keyword>
<proteinExistence type="predicted"/>
<dbReference type="InterPro" id="IPR004254">
    <property type="entry name" value="AdipoR/HlyIII-related"/>
</dbReference>
<name>A0ABU0IYV8_9HYPH</name>
<comment type="subcellular location">
    <subcellularLocation>
        <location evidence="1">Membrane</location>
        <topology evidence="1">Multi-pass membrane protein</topology>
    </subcellularLocation>
</comment>
<feature type="transmembrane region" description="Helical" evidence="5">
    <location>
        <begin position="113"/>
        <end position="134"/>
    </location>
</feature>
<evidence type="ECO:0000313" key="7">
    <source>
        <dbReference type="Proteomes" id="UP001242480"/>
    </source>
</evidence>
<keyword evidence="7" id="KW-1185">Reference proteome</keyword>
<feature type="transmembrane region" description="Helical" evidence="5">
    <location>
        <begin position="202"/>
        <end position="222"/>
    </location>
</feature>
<evidence type="ECO:0000256" key="2">
    <source>
        <dbReference type="ARBA" id="ARBA00022692"/>
    </source>
</evidence>
<feature type="transmembrane region" description="Helical" evidence="5">
    <location>
        <begin position="55"/>
        <end position="77"/>
    </location>
</feature>
<keyword evidence="2 5" id="KW-0812">Transmembrane</keyword>
<evidence type="ECO:0000256" key="5">
    <source>
        <dbReference type="SAM" id="Phobius"/>
    </source>
</evidence>
<feature type="transmembrane region" description="Helical" evidence="5">
    <location>
        <begin position="20"/>
        <end position="49"/>
    </location>
</feature>
<dbReference type="PANTHER" id="PTHR20855:SF3">
    <property type="entry name" value="LD03007P"/>
    <property type="match status" value="1"/>
</dbReference>
<organism evidence="6 7">
    <name type="scientific">Labrys wisconsinensis</name>
    <dbReference type="NCBI Taxonomy" id="425677"/>
    <lineage>
        <taxon>Bacteria</taxon>
        <taxon>Pseudomonadati</taxon>
        <taxon>Pseudomonadota</taxon>
        <taxon>Alphaproteobacteria</taxon>
        <taxon>Hyphomicrobiales</taxon>
        <taxon>Xanthobacteraceae</taxon>
        <taxon>Labrys</taxon>
    </lineage>
</organism>
<feature type="transmembrane region" description="Helical" evidence="5">
    <location>
        <begin position="146"/>
        <end position="165"/>
    </location>
</feature>
<gene>
    <name evidence="6" type="ORF">QO011_000195</name>
</gene>
<sequence>MIDEDGKPVRLVWSFSRAELIADGVVHVLGSTFALSAGVTLVVLCALFATGPSLAAASVYAVTLVATFGISAAYNVWPVCRTKWTLRRFDHATIFLLIAGTYTPFLMQVPDRWVSVGLLSGVWLVALAGTVLKLGFPGQLDRLSIGLYLALGWSGLLASNTVMAVLPPSAIWLIGIGGVLYTVGVVFHVWEKLRFQNAVWHGFVLAAAGCHYAAVVDSLVLAPA</sequence>
<evidence type="ECO:0000256" key="1">
    <source>
        <dbReference type="ARBA" id="ARBA00004141"/>
    </source>
</evidence>
<keyword evidence="3 5" id="KW-1133">Transmembrane helix</keyword>
<comment type="caution">
    <text evidence="6">The sequence shown here is derived from an EMBL/GenBank/DDBJ whole genome shotgun (WGS) entry which is preliminary data.</text>
</comment>
<evidence type="ECO:0000256" key="4">
    <source>
        <dbReference type="ARBA" id="ARBA00023136"/>
    </source>
</evidence>
<accession>A0ABU0IYV8</accession>
<evidence type="ECO:0000313" key="6">
    <source>
        <dbReference type="EMBL" id="MDQ0467200.1"/>
    </source>
</evidence>
<evidence type="ECO:0000256" key="3">
    <source>
        <dbReference type="ARBA" id="ARBA00022989"/>
    </source>
</evidence>
<feature type="transmembrane region" description="Helical" evidence="5">
    <location>
        <begin position="89"/>
        <end position="107"/>
    </location>
</feature>
<dbReference type="EMBL" id="JAUSVX010000001">
    <property type="protein sequence ID" value="MDQ0467200.1"/>
    <property type="molecule type" value="Genomic_DNA"/>
</dbReference>
<reference evidence="6 7" key="1">
    <citation type="submission" date="2023-07" db="EMBL/GenBank/DDBJ databases">
        <title>Genomic Encyclopedia of Type Strains, Phase IV (KMG-IV): sequencing the most valuable type-strain genomes for metagenomic binning, comparative biology and taxonomic classification.</title>
        <authorList>
            <person name="Goeker M."/>
        </authorList>
    </citation>
    <scope>NUCLEOTIDE SEQUENCE [LARGE SCALE GENOMIC DNA]</scope>
    <source>
        <strain evidence="6 7">DSM 19619</strain>
    </source>
</reference>
<dbReference type="Pfam" id="PF03006">
    <property type="entry name" value="HlyIII"/>
    <property type="match status" value="1"/>
</dbReference>